<dbReference type="AlphaFoldDB" id="A0A212LDX5"/>
<reference evidence="1" key="1">
    <citation type="submission" date="2016-08" db="EMBL/GenBank/DDBJ databases">
        <authorList>
            <person name="Seilhamer J.J."/>
        </authorList>
    </citation>
    <scope>NUCLEOTIDE SEQUENCE</scope>
    <source>
        <strain evidence="1">86</strain>
    </source>
</reference>
<proteinExistence type="predicted"/>
<organism evidence="1">
    <name type="scientific">uncultured Pleomorphomonas sp</name>
    <dbReference type="NCBI Taxonomy" id="442121"/>
    <lineage>
        <taxon>Bacteria</taxon>
        <taxon>Pseudomonadati</taxon>
        <taxon>Pseudomonadota</taxon>
        <taxon>Alphaproteobacteria</taxon>
        <taxon>Hyphomicrobiales</taxon>
        <taxon>Pleomorphomonadaceae</taxon>
        <taxon>Pleomorphomonas</taxon>
        <taxon>environmental samples</taxon>
    </lineage>
</organism>
<evidence type="ECO:0000313" key="1">
    <source>
        <dbReference type="EMBL" id="SCM75776.1"/>
    </source>
</evidence>
<dbReference type="EMBL" id="FMJD01000007">
    <property type="protein sequence ID" value="SCM75776.1"/>
    <property type="molecule type" value="Genomic_DNA"/>
</dbReference>
<gene>
    <name evidence="1" type="ORF">KL86PLE_30223</name>
</gene>
<accession>A0A212LDX5</accession>
<sequence>MVICDCSDMTGGFLPLAPLPAPLYGAATINHIPSLTIKYDHIRSLRHTSDRPIQPVIGKTALCLKRLD</sequence>
<protein>
    <submittedName>
        <fullName evidence="1">Uncharacterized protein</fullName>
    </submittedName>
</protein>
<name>A0A212LDX5_9HYPH</name>